<reference evidence="2" key="1">
    <citation type="journal article" date="2020" name="Stud. Mycol.">
        <title>101 Dothideomycetes genomes: a test case for predicting lifestyles and emergence of pathogens.</title>
        <authorList>
            <person name="Haridas S."/>
            <person name="Albert R."/>
            <person name="Binder M."/>
            <person name="Bloem J."/>
            <person name="Labutti K."/>
            <person name="Salamov A."/>
            <person name="Andreopoulos B."/>
            <person name="Baker S."/>
            <person name="Barry K."/>
            <person name="Bills G."/>
            <person name="Bluhm B."/>
            <person name="Cannon C."/>
            <person name="Castanera R."/>
            <person name="Culley D."/>
            <person name="Daum C."/>
            <person name="Ezra D."/>
            <person name="Gonzalez J."/>
            <person name="Henrissat B."/>
            <person name="Kuo A."/>
            <person name="Liang C."/>
            <person name="Lipzen A."/>
            <person name="Lutzoni F."/>
            <person name="Magnuson J."/>
            <person name="Mondo S."/>
            <person name="Nolan M."/>
            <person name="Ohm R."/>
            <person name="Pangilinan J."/>
            <person name="Park H.-J."/>
            <person name="Ramirez L."/>
            <person name="Alfaro M."/>
            <person name="Sun H."/>
            <person name="Tritt A."/>
            <person name="Yoshinaga Y."/>
            <person name="Zwiers L.-H."/>
            <person name="Turgeon B."/>
            <person name="Goodwin S."/>
            <person name="Spatafora J."/>
            <person name="Crous P."/>
            <person name="Grigoriev I."/>
        </authorList>
    </citation>
    <scope>NUCLEOTIDE SEQUENCE</scope>
    <source>
        <strain evidence="2">CBS 113818</strain>
    </source>
</reference>
<gene>
    <name evidence="2" type="ORF">CC86DRAFT_3496</name>
</gene>
<name>A0A6A7AI67_9PLEO</name>
<dbReference type="Proteomes" id="UP000799424">
    <property type="component" value="Unassembled WGS sequence"/>
</dbReference>
<dbReference type="AlphaFoldDB" id="A0A6A7AI67"/>
<protein>
    <submittedName>
        <fullName evidence="2">Uncharacterized protein</fullName>
    </submittedName>
</protein>
<evidence type="ECO:0000313" key="3">
    <source>
        <dbReference type="Proteomes" id="UP000799424"/>
    </source>
</evidence>
<feature type="region of interest" description="Disordered" evidence="1">
    <location>
        <begin position="1"/>
        <end position="23"/>
    </location>
</feature>
<accession>A0A6A7AI67</accession>
<organism evidence="2 3">
    <name type="scientific">Ophiobolus disseminans</name>
    <dbReference type="NCBI Taxonomy" id="1469910"/>
    <lineage>
        <taxon>Eukaryota</taxon>
        <taxon>Fungi</taxon>
        <taxon>Dikarya</taxon>
        <taxon>Ascomycota</taxon>
        <taxon>Pezizomycotina</taxon>
        <taxon>Dothideomycetes</taxon>
        <taxon>Pleosporomycetidae</taxon>
        <taxon>Pleosporales</taxon>
        <taxon>Pleosporineae</taxon>
        <taxon>Phaeosphaeriaceae</taxon>
        <taxon>Ophiobolus</taxon>
    </lineage>
</organism>
<keyword evidence="3" id="KW-1185">Reference proteome</keyword>
<proteinExistence type="predicted"/>
<evidence type="ECO:0000313" key="2">
    <source>
        <dbReference type="EMBL" id="KAF2833001.1"/>
    </source>
</evidence>
<dbReference type="EMBL" id="MU006216">
    <property type="protein sequence ID" value="KAF2833001.1"/>
    <property type="molecule type" value="Genomic_DNA"/>
</dbReference>
<sequence>MDNPRRLHVGLPIRKDSHSQTRQLSPWRVRTQMHRVSEHIAPLVFSDQPSLFRVTHVMVFGVDTDDLEVAVVHGRDHEQAVEDILKSVGVKLVNPQRRFLGLQDALTAGAAHVVCDEGLDVLNAQWVLSGKQTDLLNCEPRPLRTNKPV</sequence>
<evidence type="ECO:0000256" key="1">
    <source>
        <dbReference type="SAM" id="MobiDB-lite"/>
    </source>
</evidence>